<feature type="domain" description="DUF4142" evidence="2">
    <location>
        <begin position="48"/>
        <end position="175"/>
    </location>
</feature>
<evidence type="ECO:0000313" key="4">
    <source>
        <dbReference type="Proteomes" id="UP000199577"/>
    </source>
</evidence>
<feature type="chain" id="PRO_5011686890" description="DUF4142 domain-containing protein" evidence="1">
    <location>
        <begin position="26"/>
        <end position="185"/>
    </location>
</feature>
<dbReference type="STRING" id="623281.SAMN05421747_13019"/>
<protein>
    <recommendedName>
        <fullName evidence="2">DUF4142 domain-containing protein</fullName>
    </recommendedName>
</protein>
<evidence type="ECO:0000256" key="1">
    <source>
        <dbReference type="SAM" id="SignalP"/>
    </source>
</evidence>
<feature type="signal peptide" evidence="1">
    <location>
        <begin position="1"/>
        <end position="25"/>
    </location>
</feature>
<name>A0A1I1M7Z1_9SPHI</name>
<evidence type="ECO:0000313" key="3">
    <source>
        <dbReference type="EMBL" id="SFC81511.1"/>
    </source>
</evidence>
<dbReference type="InterPro" id="IPR025419">
    <property type="entry name" value="DUF4142"/>
</dbReference>
<dbReference type="RefSeq" id="WP_170845837.1">
    <property type="nucleotide sequence ID" value="NZ_FOLL01000030.1"/>
</dbReference>
<organism evidence="3 4">
    <name type="scientific">Parapedobacter composti</name>
    <dbReference type="NCBI Taxonomy" id="623281"/>
    <lineage>
        <taxon>Bacteria</taxon>
        <taxon>Pseudomonadati</taxon>
        <taxon>Bacteroidota</taxon>
        <taxon>Sphingobacteriia</taxon>
        <taxon>Sphingobacteriales</taxon>
        <taxon>Sphingobacteriaceae</taxon>
        <taxon>Parapedobacter</taxon>
    </lineage>
</organism>
<evidence type="ECO:0000259" key="2">
    <source>
        <dbReference type="Pfam" id="PF13628"/>
    </source>
</evidence>
<dbReference type="Proteomes" id="UP000199577">
    <property type="component" value="Unassembled WGS sequence"/>
</dbReference>
<accession>A0A1I1M7Z1</accession>
<dbReference type="AlphaFoldDB" id="A0A1I1M7Z1"/>
<reference evidence="3 4" key="1">
    <citation type="submission" date="2016-10" db="EMBL/GenBank/DDBJ databases">
        <authorList>
            <person name="de Groot N.N."/>
        </authorList>
    </citation>
    <scope>NUCLEOTIDE SEQUENCE [LARGE SCALE GENOMIC DNA]</scope>
    <source>
        <strain evidence="3 4">DSM 22900</strain>
    </source>
</reference>
<keyword evidence="4" id="KW-1185">Reference proteome</keyword>
<keyword evidence="1" id="KW-0732">Signal</keyword>
<dbReference type="PROSITE" id="PS51257">
    <property type="entry name" value="PROKAR_LIPOPROTEIN"/>
    <property type="match status" value="1"/>
</dbReference>
<dbReference type="EMBL" id="FOLL01000030">
    <property type="protein sequence ID" value="SFC81511.1"/>
    <property type="molecule type" value="Genomic_DNA"/>
</dbReference>
<gene>
    <name evidence="3" type="ORF">SAMN05421747_13019</name>
</gene>
<sequence>MKFKKASLIPSLALAVALGSCTRHAGEPVSRRVLYNNETAVDTEGYVFLKTAHEKAVYETELAKHVQSTQAPATAKALASQLIATYEKMIPELESLAEANFVVLPDPGMPGFSVPHHVGTDSVANFNGDAYMEYVRHEQGAVLEQFKRASRNTSKELRAYAAERLPEVKALYTQAGGQEDHGAHH</sequence>
<dbReference type="Pfam" id="PF13628">
    <property type="entry name" value="DUF4142"/>
    <property type="match status" value="1"/>
</dbReference>
<proteinExistence type="predicted"/>